<proteinExistence type="predicted"/>
<keyword evidence="3" id="KW-1185">Reference proteome</keyword>
<gene>
    <name evidence="2" type="ORF">COMA2_230013</name>
</gene>
<dbReference type="EMBL" id="CZPZ01000016">
    <property type="protein sequence ID" value="CUS36398.1"/>
    <property type="molecule type" value="Genomic_DNA"/>
</dbReference>
<protein>
    <submittedName>
        <fullName evidence="2">Uncharacterized protein</fullName>
    </submittedName>
</protein>
<name>A0A0S4LHL1_9BACT</name>
<reference evidence="3" key="1">
    <citation type="submission" date="2015-10" db="EMBL/GenBank/DDBJ databases">
        <authorList>
            <person name="Luecker S."/>
            <person name="Luecker S."/>
        </authorList>
    </citation>
    <scope>NUCLEOTIDE SEQUENCE [LARGE SCALE GENOMIC DNA]</scope>
</reference>
<dbReference type="Proteomes" id="UP000198736">
    <property type="component" value="Unassembled WGS sequence"/>
</dbReference>
<dbReference type="AlphaFoldDB" id="A0A0S4LHL1"/>
<evidence type="ECO:0000313" key="3">
    <source>
        <dbReference type="Proteomes" id="UP000198736"/>
    </source>
</evidence>
<evidence type="ECO:0000256" key="1">
    <source>
        <dbReference type="SAM" id="MobiDB-lite"/>
    </source>
</evidence>
<sequence length="144" mass="16017">MTGEQRHPQGCRDWSALRRPSFSTSLHPVPLRASWPSLHASPSINSRIVSRRREDCSLVESFAPCQPEWDQQDEPSQEPAGCSKRLSGRQCPRPGVTFLTRPTPTCPGQLSPGWYDEPLSDATCLAKPLRQGGERRGRTFSTAC</sequence>
<organism evidence="2 3">
    <name type="scientific">Candidatus Nitrospira nitrificans</name>
    <dbReference type="NCBI Taxonomy" id="1742973"/>
    <lineage>
        <taxon>Bacteria</taxon>
        <taxon>Pseudomonadati</taxon>
        <taxon>Nitrospirota</taxon>
        <taxon>Nitrospiria</taxon>
        <taxon>Nitrospirales</taxon>
        <taxon>Nitrospiraceae</taxon>
        <taxon>Nitrospira</taxon>
    </lineage>
</organism>
<accession>A0A0S4LHL1</accession>
<feature type="region of interest" description="Disordered" evidence="1">
    <location>
        <begin position="67"/>
        <end position="109"/>
    </location>
</feature>
<evidence type="ECO:0000313" key="2">
    <source>
        <dbReference type="EMBL" id="CUS36398.1"/>
    </source>
</evidence>